<dbReference type="EMBL" id="SPSF01000055">
    <property type="protein sequence ID" value="MPQ64711.1"/>
    <property type="molecule type" value="Genomic_DNA"/>
</dbReference>
<dbReference type="PANTHER" id="PTHR12714">
    <property type="entry name" value="PROTEIN-S ISOPRENYLCYSTEINE O-METHYLTRANSFERASE"/>
    <property type="match status" value="1"/>
</dbReference>
<evidence type="ECO:0000256" key="2">
    <source>
        <dbReference type="ARBA" id="ARBA00022692"/>
    </source>
</evidence>
<comment type="caution">
    <text evidence="6">The sequence shown here is derived from an EMBL/GenBank/DDBJ whole genome shotgun (WGS) entry which is preliminary data.</text>
</comment>
<evidence type="ECO:0000256" key="4">
    <source>
        <dbReference type="ARBA" id="ARBA00023136"/>
    </source>
</evidence>
<keyword evidence="3 5" id="KW-1133">Transmembrane helix</keyword>
<keyword evidence="6" id="KW-0808">Transferase</keyword>
<dbReference type="Pfam" id="PF04191">
    <property type="entry name" value="PEMT"/>
    <property type="match status" value="1"/>
</dbReference>
<evidence type="ECO:0000256" key="3">
    <source>
        <dbReference type="ARBA" id="ARBA00022989"/>
    </source>
</evidence>
<dbReference type="GO" id="GO:0012505">
    <property type="term" value="C:endomembrane system"/>
    <property type="evidence" value="ECO:0007669"/>
    <property type="project" value="UniProtKB-SubCell"/>
</dbReference>
<dbReference type="InterPro" id="IPR007318">
    <property type="entry name" value="Phopholipid_MeTrfase"/>
</dbReference>
<feature type="transmembrane region" description="Helical" evidence="5">
    <location>
        <begin position="157"/>
        <end position="176"/>
    </location>
</feature>
<dbReference type="GO" id="GO:0008168">
    <property type="term" value="F:methyltransferase activity"/>
    <property type="evidence" value="ECO:0007669"/>
    <property type="project" value="UniProtKB-KW"/>
</dbReference>
<evidence type="ECO:0000256" key="5">
    <source>
        <dbReference type="SAM" id="Phobius"/>
    </source>
</evidence>
<dbReference type="PANTHER" id="PTHR12714:SF9">
    <property type="entry name" value="PROTEIN-S-ISOPRENYLCYSTEINE O-METHYLTRANSFERASE"/>
    <property type="match status" value="1"/>
</dbReference>
<dbReference type="Proteomes" id="UP000342249">
    <property type="component" value="Unassembled WGS sequence"/>
</dbReference>
<feature type="transmembrane region" description="Helical" evidence="5">
    <location>
        <begin position="81"/>
        <end position="101"/>
    </location>
</feature>
<comment type="subcellular location">
    <subcellularLocation>
        <location evidence="1">Endomembrane system</location>
        <topology evidence="1">Multi-pass membrane protein</topology>
    </subcellularLocation>
</comment>
<keyword evidence="6" id="KW-0489">Methyltransferase</keyword>
<keyword evidence="4 5" id="KW-0472">Membrane</keyword>
<keyword evidence="2 5" id="KW-0812">Transmembrane</keyword>
<gene>
    <name evidence="6" type="ORF">E4V82_21795</name>
</gene>
<dbReference type="AlphaFoldDB" id="A0A5N7IUY3"/>
<name>A0A5N7IUY3_9CLOT</name>
<evidence type="ECO:0000313" key="7">
    <source>
        <dbReference type="Proteomes" id="UP000342249"/>
    </source>
</evidence>
<proteinExistence type="predicted"/>
<reference evidence="6 7" key="1">
    <citation type="journal article" date="2019" name="Lett. Appl. Microbiol.">
        <title>A case of 'blown pack' spoilage of vacuum-packaged pork likely associated with Clostridium estertheticum in Canada.</title>
        <authorList>
            <person name="Zhang P."/>
            <person name="Ward P."/>
            <person name="McMullen L.M."/>
            <person name="Yang X."/>
        </authorList>
    </citation>
    <scope>NUCLEOTIDE SEQUENCE [LARGE SCALE GENOMIC DNA]</scope>
    <source>
        <strain evidence="6 7">MA19</strain>
    </source>
</reference>
<feature type="transmembrane region" description="Helical" evidence="5">
    <location>
        <begin position="50"/>
        <end position="69"/>
    </location>
</feature>
<dbReference type="Gene3D" id="1.20.120.1630">
    <property type="match status" value="1"/>
</dbReference>
<protein>
    <submittedName>
        <fullName evidence="6">Isoprenylcysteine carboxylmethyltransferase family protein</fullName>
    </submittedName>
</protein>
<organism evidence="6 7">
    <name type="scientific">Clostridium estertheticum</name>
    <dbReference type="NCBI Taxonomy" id="238834"/>
    <lineage>
        <taxon>Bacteria</taxon>
        <taxon>Bacillati</taxon>
        <taxon>Bacillota</taxon>
        <taxon>Clostridia</taxon>
        <taxon>Eubacteriales</taxon>
        <taxon>Clostridiaceae</taxon>
        <taxon>Clostridium</taxon>
    </lineage>
</organism>
<dbReference type="GO" id="GO:0032259">
    <property type="term" value="P:methylation"/>
    <property type="evidence" value="ECO:0007669"/>
    <property type="project" value="UniProtKB-KW"/>
</dbReference>
<feature type="transmembrane region" description="Helical" evidence="5">
    <location>
        <begin position="17"/>
        <end position="38"/>
    </location>
</feature>
<evidence type="ECO:0000313" key="6">
    <source>
        <dbReference type="EMBL" id="MPQ64711.1"/>
    </source>
</evidence>
<accession>A0A5N7IUY3</accession>
<sequence>MDITDVTKFTNIFEYNIFLYAIGFMFLSEFIIWIFTASGNKKDRKKSDKGSIWLIILAYWLSIYVSYYLTSAEAKKFIGNLILPHICYYLGILLIIVGTIIRDYSVWTLKKAFTLSVQTTSDQHLIQKGFYRYVRNPAYTGSILSLLGIAFSLRNTFAPIIVLIICILCYGIRIKIEEKALKEQFKQEFENYYKNTYCLFPFIW</sequence>
<dbReference type="RefSeq" id="WP_152753865.1">
    <property type="nucleotide sequence ID" value="NZ_SPSE01000054.1"/>
</dbReference>
<evidence type="ECO:0000256" key="1">
    <source>
        <dbReference type="ARBA" id="ARBA00004127"/>
    </source>
</evidence>
<dbReference type="PROSITE" id="PS50244">
    <property type="entry name" value="S5A_REDUCTASE"/>
    <property type="match status" value="1"/>
</dbReference>